<dbReference type="AlphaFoldDB" id="A0A401GDT2"/>
<accession>A0A401GDT2</accession>
<organism evidence="1 2">
    <name type="scientific">Sparassis crispa</name>
    <dbReference type="NCBI Taxonomy" id="139825"/>
    <lineage>
        <taxon>Eukaryota</taxon>
        <taxon>Fungi</taxon>
        <taxon>Dikarya</taxon>
        <taxon>Basidiomycota</taxon>
        <taxon>Agaricomycotina</taxon>
        <taxon>Agaricomycetes</taxon>
        <taxon>Polyporales</taxon>
        <taxon>Sparassidaceae</taxon>
        <taxon>Sparassis</taxon>
    </lineage>
</organism>
<proteinExistence type="predicted"/>
<protein>
    <submittedName>
        <fullName evidence="1">Uncharacterized protein</fullName>
    </submittedName>
</protein>
<dbReference type="EMBL" id="BFAD01000002">
    <property type="protein sequence ID" value="GBE80285.1"/>
    <property type="molecule type" value="Genomic_DNA"/>
</dbReference>
<name>A0A401GDT2_9APHY</name>
<sequence length="51" mass="6172">MSKYLYAIYERLYVVYECRYNRNTNTSNVKCPYVAYDTLPLKQMAIQDDHL</sequence>
<dbReference type="Proteomes" id="UP000287166">
    <property type="component" value="Unassembled WGS sequence"/>
</dbReference>
<evidence type="ECO:0000313" key="1">
    <source>
        <dbReference type="EMBL" id="GBE80285.1"/>
    </source>
</evidence>
<gene>
    <name evidence="1" type="ORF">SCP_0215040</name>
</gene>
<dbReference type="RefSeq" id="XP_027611198.1">
    <property type="nucleotide sequence ID" value="XM_027755397.1"/>
</dbReference>
<dbReference type="InParanoid" id="A0A401GDT2"/>
<evidence type="ECO:0000313" key="2">
    <source>
        <dbReference type="Proteomes" id="UP000287166"/>
    </source>
</evidence>
<dbReference type="GeneID" id="38777202"/>
<keyword evidence="2" id="KW-1185">Reference proteome</keyword>
<reference evidence="1 2" key="1">
    <citation type="journal article" date="2018" name="Sci. Rep.">
        <title>Genome sequence of the cauliflower mushroom Sparassis crispa (Hanabiratake) and its association with beneficial usage.</title>
        <authorList>
            <person name="Kiyama R."/>
            <person name="Furutani Y."/>
            <person name="Kawaguchi K."/>
            <person name="Nakanishi T."/>
        </authorList>
    </citation>
    <scope>NUCLEOTIDE SEQUENCE [LARGE SCALE GENOMIC DNA]</scope>
</reference>
<comment type="caution">
    <text evidence="1">The sequence shown here is derived from an EMBL/GenBank/DDBJ whole genome shotgun (WGS) entry which is preliminary data.</text>
</comment>